<dbReference type="Gene3D" id="3.20.20.70">
    <property type="entry name" value="Aldolase class I"/>
    <property type="match status" value="1"/>
</dbReference>
<dbReference type="EMBL" id="QPJD01000013">
    <property type="protein sequence ID" value="RCW43485.1"/>
    <property type="molecule type" value="Genomic_DNA"/>
</dbReference>
<dbReference type="InterPro" id="IPR013785">
    <property type="entry name" value="Aldolase_TIM"/>
</dbReference>
<proteinExistence type="predicted"/>
<keyword evidence="2" id="KW-0004">4Fe-4S</keyword>
<evidence type="ECO:0000256" key="6">
    <source>
        <dbReference type="ARBA" id="ARBA00023014"/>
    </source>
</evidence>
<dbReference type="Proteomes" id="UP000252415">
    <property type="component" value="Unassembled WGS sequence"/>
</dbReference>
<dbReference type="SFLD" id="SFLDG01387">
    <property type="entry name" value="BtrN-like_SPASM_domain_contain"/>
    <property type="match status" value="1"/>
</dbReference>
<dbReference type="SFLD" id="SFLDS00029">
    <property type="entry name" value="Radical_SAM"/>
    <property type="match status" value="1"/>
</dbReference>
<evidence type="ECO:0000259" key="7">
    <source>
        <dbReference type="PROSITE" id="PS51918"/>
    </source>
</evidence>
<name>A0A368VR41_9BACL</name>
<evidence type="ECO:0000256" key="1">
    <source>
        <dbReference type="ARBA" id="ARBA00001966"/>
    </source>
</evidence>
<evidence type="ECO:0000313" key="8">
    <source>
        <dbReference type="EMBL" id="RCW43485.1"/>
    </source>
</evidence>
<dbReference type="SUPFAM" id="SSF102114">
    <property type="entry name" value="Radical SAM enzymes"/>
    <property type="match status" value="1"/>
</dbReference>
<dbReference type="GO" id="GO:0003824">
    <property type="term" value="F:catalytic activity"/>
    <property type="evidence" value="ECO:0007669"/>
    <property type="project" value="InterPro"/>
</dbReference>
<dbReference type="CDD" id="cd01335">
    <property type="entry name" value="Radical_SAM"/>
    <property type="match status" value="1"/>
</dbReference>
<gene>
    <name evidence="8" type="ORF">DFP97_113158</name>
</gene>
<keyword evidence="6" id="KW-0411">Iron-sulfur</keyword>
<keyword evidence="4" id="KW-0479">Metal-binding</keyword>
<evidence type="ECO:0000256" key="2">
    <source>
        <dbReference type="ARBA" id="ARBA00022485"/>
    </source>
</evidence>
<dbReference type="GO" id="GO:0046872">
    <property type="term" value="F:metal ion binding"/>
    <property type="evidence" value="ECO:0007669"/>
    <property type="project" value="UniProtKB-KW"/>
</dbReference>
<sequence>MQSTATGSSASASLDHSLPKWVFLQLLESCNLRCKMCYEWGENGPYNEKKILKQLDIKVVKDIISTCSSVQPYYELYGGEPLLYPHIGEVLKAIHDAGSKVHMPTNGTLLEKHAELLVTYPPERIWVSLDGPIEINDEQRGKGVFQKAVKGIEKLLRLREEAGSKYPQIGISTVVTPRNFRHLERFFFEALDISKLDCISIELQAYITEQNHKDYEGVLRREFGVNSAPVSRGFVCDPAMFADIDAGLIARQIQTIAEYCEVEGKYLNTYPKVMSEDNIRKYFSADWFSMTKVKKRCPFPWVSTEINAQGDVTSCHAYYDLTLGNVNEASIAEIWRGEKYTQYRNYLRKQLLPICQGCCLFYNEKPMMA</sequence>
<dbReference type="InterPro" id="IPR007197">
    <property type="entry name" value="rSAM"/>
</dbReference>
<evidence type="ECO:0000256" key="5">
    <source>
        <dbReference type="ARBA" id="ARBA00023004"/>
    </source>
</evidence>
<dbReference type="InterPro" id="IPR058240">
    <property type="entry name" value="rSAM_sf"/>
</dbReference>
<comment type="caution">
    <text evidence="8">The sequence shown here is derived from an EMBL/GenBank/DDBJ whole genome shotgun (WGS) entry which is preliminary data.</text>
</comment>
<dbReference type="SFLD" id="SFLDG01067">
    <property type="entry name" value="SPASM/twitch_domain_containing"/>
    <property type="match status" value="1"/>
</dbReference>
<accession>A0A368VR41</accession>
<dbReference type="RefSeq" id="WP_114382066.1">
    <property type="nucleotide sequence ID" value="NZ_QPJD01000013.1"/>
</dbReference>
<keyword evidence="3" id="KW-0949">S-adenosyl-L-methionine</keyword>
<dbReference type="InterPro" id="IPR050377">
    <property type="entry name" value="Radical_SAM_PqqE_MftC-like"/>
</dbReference>
<evidence type="ECO:0000313" key="9">
    <source>
        <dbReference type="Proteomes" id="UP000252415"/>
    </source>
</evidence>
<dbReference type="AlphaFoldDB" id="A0A368VR41"/>
<reference evidence="8 9" key="1">
    <citation type="submission" date="2018-07" db="EMBL/GenBank/DDBJ databases">
        <title>Genomic Encyclopedia of Type Strains, Phase III (KMG-III): the genomes of soil and plant-associated and newly described type strains.</title>
        <authorList>
            <person name="Whitman W."/>
        </authorList>
    </citation>
    <scope>NUCLEOTIDE SEQUENCE [LARGE SCALE GENOMIC DNA]</scope>
    <source>
        <strain evidence="8 9">CECT 7506</strain>
    </source>
</reference>
<dbReference type="GO" id="GO:0051536">
    <property type="term" value="F:iron-sulfur cluster binding"/>
    <property type="evidence" value="ECO:0007669"/>
    <property type="project" value="UniProtKB-KW"/>
</dbReference>
<dbReference type="InterPro" id="IPR034391">
    <property type="entry name" value="AdoMet-like_SPASM_containing"/>
</dbReference>
<keyword evidence="5" id="KW-0408">Iron</keyword>
<comment type="cofactor">
    <cofactor evidence="1">
        <name>[4Fe-4S] cluster</name>
        <dbReference type="ChEBI" id="CHEBI:49883"/>
    </cofactor>
</comment>
<dbReference type="Pfam" id="PF13186">
    <property type="entry name" value="SPASM"/>
    <property type="match status" value="1"/>
</dbReference>
<dbReference type="PROSITE" id="PS51918">
    <property type="entry name" value="RADICAL_SAM"/>
    <property type="match status" value="1"/>
</dbReference>
<dbReference type="CDD" id="cd21109">
    <property type="entry name" value="SPASM"/>
    <property type="match status" value="1"/>
</dbReference>
<evidence type="ECO:0000256" key="3">
    <source>
        <dbReference type="ARBA" id="ARBA00022691"/>
    </source>
</evidence>
<dbReference type="Pfam" id="PF04055">
    <property type="entry name" value="Radical_SAM"/>
    <property type="match status" value="1"/>
</dbReference>
<protein>
    <submittedName>
        <fullName evidence="8">Radical SAM protein with 4Fe4S-binding SPASM domain</fullName>
    </submittedName>
</protein>
<dbReference type="PANTHER" id="PTHR11228">
    <property type="entry name" value="RADICAL SAM DOMAIN PROTEIN"/>
    <property type="match status" value="1"/>
</dbReference>
<evidence type="ECO:0000256" key="4">
    <source>
        <dbReference type="ARBA" id="ARBA00022723"/>
    </source>
</evidence>
<keyword evidence="9" id="KW-1185">Reference proteome</keyword>
<organism evidence="8 9">
    <name type="scientific">Paenibacillus prosopidis</name>
    <dbReference type="NCBI Taxonomy" id="630520"/>
    <lineage>
        <taxon>Bacteria</taxon>
        <taxon>Bacillati</taxon>
        <taxon>Bacillota</taxon>
        <taxon>Bacilli</taxon>
        <taxon>Bacillales</taxon>
        <taxon>Paenibacillaceae</taxon>
        <taxon>Paenibacillus</taxon>
    </lineage>
</organism>
<feature type="domain" description="Radical SAM core" evidence="7">
    <location>
        <begin position="16"/>
        <end position="237"/>
    </location>
</feature>
<dbReference type="PANTHER" id="PTHR11228:SF7">
    <property type="entry name" value="PQQA PEPTIDE CYCLASE"/>
    <property type="match status" value="1"/>
</dbReference>
<dbReference type="InterPro" id="IPR023885">
    <property type="entry name" value="4Fe4S-binding_SPASM_dom"/>
</dbReference>
<dbReference type="OrthoDB" id="9808591at2"/>